<gene>
    <name evidence="3" type="ORF">CUS_6335</name>
</gene>
<dbReference type="AlphaFoldDB" id="E9SGB6"/>
<comment type="caution">
    <text evidence="3">The sequence shown here is derived from an EMBL/GenBank/DDBJ whole genome shotgun (WGS) entry which is preliminary data.</text>
</comment>
<dbReference type="GO" id="GO:0016853">
    <property type="term" value="F:isomerase activity"/>
    <property type="evidence" value="ECO:0007669"/>
    <property type="project" value="UniProtKB-KW"/>
</dbReference>
<dbReference type="SUPFAM" id="SSF53448">
    <property type="entry name" value="Nucleotide-diphospho-sugar transferases"/>
    <property type="match status" value="1"/>
</dbReference>
<dbReference type="InterPro" id="IPR014710">
    <property type="entry name" value="RmlC-like_jellyroll"/>
</dbReference>
<dbReference type="Pfam" id="PF01050">
    <property type="entry name" value="MannoseP_isomer"/>
    <property type="match status" value="1"/>
</dbReference>
<dbReference type="SUPFAM" id="SSF51182">
    <property type="entry name" value="RmlC-like cupins"/>
    <property type="match status" value="1"/>
</dbReference>
<keyword evidence="3" id="KW-0413">Isomerase</keyword>
<keyword evidence="4" id="KW-1185">Reference proteome</keyword>
<reference evidence="3 4" key="1">
    <citation type="submission" date="2011-02" db="EMBL/GenBank/DDBJ databases">
        <authorList>
            <person name="Nelson K.E."/>
            <person name="Sutton G."/>
            <person name="Torralba M."/>
            <person name="Durkin S."/>
            <person name="Harkins D."/>
            <person name="Montgomery R."/>
            <person name="Ziemer C."/>
            <person name="Klaassens E."/>
            <person name="Ocuiv P."/>
            <person name="Morrison M."/>
        </authorList>
    </citation>
    <scope>NUCLEOTIDE SEQUENCE [LARGE SCALE GENOMIC DNA]</scope>
    <source>
        <strain evidence="3 4">8</strain>
    </source>
</reference>
<dbReference type="Proteomes" id="UP000004259">
    <property type="component" value="Unassembled WGS sequence"/>
</dbReference>
<dbReference type="GO" id="GO:0004475">
    <property type="term" value="F:mannose-1-phosphate guanylyltransferase (GTP) activity"/>
    <property type="evidence" value="ECO:0007669"/>
    <property type="project" value="TreeGrafter"/>
</dbReference>
<accession>E9SGB6</accession>
<keyword evidence="3" id="KW-0548">Nucleotidyltransferase</keyword>
<evidence type="ECO:0000259" key="2">
    <source>
        <dbReference type="Pfam" id="PF01050"/>
    </source>
</evidence>
<dbReference type="GO" id="GO:0009298">
    <property type="term" value="P:GDP-mannose biosynthetic process"/>
    <property type="evidence" value="ECO:0007669"/>
    <property type="project" value="TreeGrafter"/>
</dbReference>
<dbReference type="InterPro" id="IPR001538">
    <property type="entry name" value="Man6P_isomerase-2_C"/>
</dbReference>
<keyword evidence="3" id="KW-0808">Transferase</keyword>
<dbReference type="EMBL" id="ADKM02000123">
    <property type="protein sequence ID" value="EGC01679.1"/>
    <property type="molecule type" value="Genomic_DNA"/>
</dbReference>
<evidence type="ECO:0000313" key="4">
    <source>
        <dbReference type="Proteomes" id="UP000004259"/>
    </source>
</evidence>
<dbReference type="InterPro" id="IPR011051">
    <property type="entry name" value="RmlC_Cupin_sf"/>
</dbReference>
<dbReference type="OrthoDB" id="9806359at2"/>
<dbReference type="eggNOG" id="COG0836">
    <property type="taxonomic scope" value="Bacteria"/>
</dbReference>
<protein>
    <submittedName>
        <fullName evidence="3">Putative mannose-1-phosphate guanylyltransferase/mannose-6-phosphate isomerase</fullName>
    </submittedName>
</protein>
<dbReference type="STRING" id="246199.CUS_6335"/>
<dbReference type="InterPro" id="IPR029044">
    <property type="entry name" value="Nucleotide-diphossugar_trans"/>
</dbReference>
<dbReference type="Gene3D" id="3.90.550.10">
    <property type="entry name" value="Spore Coat Polysaccharide Biosynthesis Protein SpsA, Chain A"/>
    <property type="match status" value="1"/>
</dbReference>
<dbReference type="eggNOG" id="COG1917">
    <property type="taxonomic scope" value="Bacteria"/>
</dbReference>
<dbReference type="InterPro" id="IPR051161">
    <property type="entry name" value="Mannose-6P_isomerase_type2"/>
</dbReference>
<dbReference type="Pfam" id="PF00483">
    <property type="entry name" value="NTP_transferase"/>
    <property type="match status" value="1"/>
</dbReference>
<sequence>MNIILLSGGSGKRLWPLSNDIQSKQFLRLFKTDDGRYESMLQRVYRQIKSVSDAQITIATSQPQVSAIRNQLGNKVSVCIEPCRRDTFPAIALAAEYLHDVQDVDRDECIIVCPVDPYVDNSYYECVRSLEALVKGGETALTLMGIEPTYPSDKYGYIIPEEKSDISRVRSFKEKPDRKTAGEYLKQGALWNAGVFAFRLGYILDKVSEITGIDGYDALLEKYEVLDKISFDYAVVEKENSIQVVRYSGEWKDVGTWNMMTEVMADTSKGDVTLDETCENTHVINELGIPLLCMGCKNMVIAASGDGIIVADKERSGYMKPYVEKIAGAAHYAEKSWGTYTVIDTQPETMTVKIKLFAGNRMKYQSHRHRDEVWTVLSGEGRFVIDGKEILVKQGDTVSAKAGVKHMIIADTNMSIMEVQIGKEISRKDKIIYEHEQGRKKDK</sequence>
<evidence type="ECO:0000313" key="3">
    <source>
        <dbReference type="EMBL" id="EGC01679.1"/>
    </source>
</evidence>
<proteinExistence type="predicted"/>
<evidence type="ECO:0000259" key="1">
    <source>
        <dbReference type="Pfam" id="PF00483"/>
    </source>
</evidence>
<dbReference type="RefSeq" id="WP_002852517.1">
    <property type="nucleotide sequence ID" value="NZ_ADKM02000123.1"/>
</dbReference>
<dbReference type="PANTHER" id="PTHR46390:SF1">
    <property type="entry name" value="MANNOSE-1-PHOSPHATE GUANYLYLTRANSFERASE"/>
    <property type="match status" value="1"/>
</dbReference>
<dbReference type="PANTHER" id="PTHR46390">
    <property type="entry name" value="MANNOSE-1-PHOSPHATE GUANYLYLTRANSFERASE"/>
    <property type="match status" value="1"/>
</dbReference>
<dbReference type="InterPro" id="IPR005835">
    <property type="entry name" value="NTP_transferase_dom"/>
</dbReference>
<name>E9SGB6_RUMAL</name>
<dbReference type="Gene3D" id="2.60.120.10">
    <property type="entry name" value="Jelly Rolls"/>
    <property type="match status" value="1"/>
</dbReference>
<dbReference type="CDD" id="cd02213">
    <property type="entry name" value="cupin_PMI_typeII_C"/>
    <property type="match status" value="1"/>
</dbReference>
<feature type="domain" description="Mannose-6-phosphate isomerase type II C-terminal" evidence="2">
    <location>
        <begin position="334"/>
        <end position="430"/>
    </location>
</feature>
<organism evidence="3 4">
    <name type="scientific">Ruminococcus albus 8</name>
    <dbReference type="NCBI Taxonomy" id="246199"/>
    <lineage>
        <taxon>Bacteria</taxon>
        <taxon>Bacillati</taxon>
        <taxon>Bacillota</taxon>
        <taxon>Clostridia</taxon>
        <taxon>Eubacteriales</taxon>
        <taxon>Oscillospiraceae</taxon>
        <taxon>Ruminococcus</taxon>
    </lineage>
</organism>
<dbReference type="GO" id="GO:0005976">
    <property type="term" value="P:polysaccharide metabolic process"/>
    <property type="evidence" value="ECO:0007669"/>
    <property type="project" value="InterPro"/>
</dbReference>
<feature type="domain" description="Nucleotidyl transferase" evidence="1">
    <location>
        <begin position="4"/>
        <end position="268"/>
    </location>
</feature>